<dbReference type="InterPro" id="IPR009272">
    <property type="entry name" value="DUF929"/>
</dbReference>
<evidence type="ECO:0000313" key="1">
    <source>
        <dbReference type="EMBL" id="QEE24200.1"/>
    </source>
</evidence>
<dbReference type="EMBL" id="CP042807">
    <property type="protein sequence ID" value="QEE24200.1"/>
    <property type="molecule type" value="Genomic_DNA"/>
</dbReference>
<gene>
    <name evidence="1" type="ORF">CS053_06565</name>
</gene>
<evidence type="ECO:0000313" key="2">
    <source>
        <dbReference type="Proteomes" id="UP000321807"/>
    </source>
</evidence>
<reference evidence="1 2" key="1">
    <citation type="submission" date="2019-08" db="EMBL/GenBank/DDBJ databases">
        <title>Complete genome sequence of Rhodanobacter glycinis strain T01E-68 isolated from tomato root.</title>
        <authorList>
            <person name="Weon H.-Y."/>
            <person name="Lee S.A."/>
        </authorList>
    </citation>
    <scope>NUCLEOTIDE SEQUENCE [LARGE SCALE GENOMIC DNA]</scope>
    <source>
        <strain evidence="1 2">T01E-68</strain>
    </source>
</reference>
<dbReference type="AlphaFoldDB" id="A0A5B9E123"/>
<proteinExistence type="predicted"/>
<sequence>MPPALLAYDSCSPIRQEMPMPRLIVIAAMLTAAATVAFTPAASAQSSFFGISAPKTPVALHQKLDQPVAPQLLATLEQASHRGLAFRTQPDATVLKAIPGTRLTTDGKVGLLYVGADFCPYCASQRWGVMLTLLRFGKLGGLRYMLSTASDVYPNTVTVTFQHASYQSPYLDFQAVETADRDEQPLMIPNKSQMRILNTFDAPPYVQFAGSIPFVYLDGKYELGQLLVTPDQLKDQDWQQIATALADPKSALFRSVMPRVNLLTAAICHLDGGKPVDVCTAPGVAAAKSVLAK</sequence>
<dbReference type="Pfam" id="PF06053">
    <property type="entry name" value="DUF929"/>
    <property type="match status" value="1"/>
</dbReference>
<accession>A0A5B9E123</accession>
<name>A0A5B9E123_9GAMM</name>
<organism evidence="1 2">
    <name type="scientific">Rhodanobacter glycinis</name>
    <dbReference type="NCBI Taxonomy" id="582702"/>
    <lineage>
        <taxon>Bacteria</taxon>
        <taxon>Pseudomonadati</taxon>
        <taxon>Pseudomonadota</taxon>
        <taxon>Gammaproteobacteria</taxon>
        <taxon>Lysobacterales</taxon>
        <taxon>Rhodanobacteraceae</taxon>
        <taxon>Rhodanobacter</taxon>
    </lineage>
</organism>
<protein>
    <submittedName>
        <fullName evidence="1">DUF929 domain-containing protein</fullName>
    </submittedName>
</protein>
<dbReference type="Proteomes" id="UP000321807">
    <property type="component" value="Chromosome"/>
</dbReference>
<dbReference type="KEGG" id="rgl:CS053_06565"/>